<dbReference type="SUPFAM" id="SSF111369">
    <property type="entry name" value="HlyD-like secretion proteins"/>
    <property type="match status" value="1"/>
</dbReference>
<gene>
    <name evidence="3" type="ORF">LL253_18990</name>
</gene>
<accession>A0ABS8H865</accession>
<organism evidence="3 4">
    <name type="scientific">Sphingobium soli</name>
    <dbReference type="NCBI Taxonomy" id="1591116"/>
    <lineage>
        <taxon>Bacteria</taxon>
        <taxon>Pseudomonadati</taxon>
        <taxon>Pseudomonadota</taxon>
        <taxon>Alphaproteobacteria</taxon>
        <taxon>Sphingomonadales</taxon>
        <taxon>Sphingomonadaceae</taxon>
        <taxon>Sphingobium</taxon>
    </lineage>
</organism>
<feature type="coiled-coil region" evidence="1">
    <location>
        <begin position="148"/>
        <end position="182"/>
    </location>
</feature>
<feature type="transmembrane region" description="Helical" evidence="2">
    <location>
        <begin position="22"/>
        <end position="45"/>
    </location>
</feature>
<dbReference type="RefSeq" id="WP_228221975.1">
    <property type="nucleotide sequence ID" value="NZ_JAJGNP010000027.1"/>
</dbReference>
<dbReference type="EMBL" id="JAJGNP010000027">
    <property type="protein sequence ID" value="MCC4234762.1"/>
    <property type="molecule type" value="Genomic_DNA"/>
</dbReference>
<comment type="caution">
    <text evidence="3">The sequence shown here is derived from an EMBL/GenBank/DDBJ whole genome shotgun (WGS) entry which is preliminary data.</text>
</comment>
<dbReference type="Gene3D" id="2.40.50.100">
    <property type="match status" value="1"/>
</dbReference>
<dbReference type="Gene3D" id="1.10.287.470">
    <property type="entry name" value="Helix hairpin bin"/>
    <property type="match status" value="1"/>
</dbReference>
<dbReference type="PANTHER" id="PTHR30386:SF27">
    <property type="entry name" value="MEMBRANE FUSION PROTEIN (MFP) FAMILY PROTEIN"/>
    <property type="match status" value="1"/>
</dbReference>
<reference evidence="3 4" key="1">
    <citation type="submission" date="2021-10" db="EMBL/GenBank/DDBJ databases">
        <title>The diversity and Nitrogen Metabolism of Culturable Nitrate-Utilizing Bacteria Within the Oxygen Minimum Zone of the Changjiang (Yangtze River)Estuary.</title>
        <authorList>
            <person name="Zhang D."/>
            <person name="Zheng J."/>
            <person name="Liu S."/>
            <person name="He W."/>
        </authorList>
    </citation>
    <scope>NUCLEOTIDE SEQUENCE [LARGE SCALE GENOMIC DNA]</scope>
    <source>
        <strain evidence="3 4">FXH275-2</strain>
    </source>
</reference>
<keyword evidence="2" id="KW-1133">Transmembrane helix</keyword>
<keyword evidence="4" id="KW-1185">Reference proteome</keyword>
<dbReference type="PANTHER" id="PTHR30386">
    <property type="entry name" value="MEMBRANE FUSION SUBUNIT OF EMRAB-TOLC MULTIDRUG EFFLUX PUMP"/>
    <property type="match status" value="1"/>
</dbReference>
<dbReference type="Proteomes" id="UP001198830">
    <property type="component" value="Unassembled WGS sequence"/>
</dbReference>
<evidence type="ECO:0000313" key="4">
    <source>
        <dbReference type="Proteomes" id="UP001198830"/>
    </source>
</evidence>
<sequence>MTIQPAQLAHFRSLATLKPPRAAVVIARLILLGILLVVAILFVPWQQTAQGAGQVTSLDPDDRPRQVSSLVDGRVDRFFVRDGQLVQAGDPIVQVVDVDPNFLERLAAEKAEVEAQIAAIEQSRAVASIDVGRTGQLFAEGLAARRDYEQTQIKVAEANAKLAEAKAKLKQIEVRQQRQSAQIVTAPRDGRVQNLNAAAGGALISAGTVLAMIAPEKIERAVELYVDGRDIPLVNQGRPVRLEFEGFPAFQFSGWPAFAVGIYDGQVRSVDPTPRADGLFRILVEPRPGKTPWPEQRFVRQGGKALGWVQGDVVTVGYELWRQLNDFPLNFGQDQVAQKGEAKAEKSSIEKKKK</sequence>
<evidence type="ECO:0000256" key="2">
    <source>
        <dbReference type="SAM" id="Phobius"/>
    </source>
</evidence>
<dbReference type="InterPro" id="IPR050739">
    <property type="entry name" value="MFP"/>
</dbReference>
<keyword evidence="1" id="KW-0175">Coiled coil</keyword>
<evidence type="ECO:0000313" key="3">
    <source>
        <dbReference type="EMBL" id="MCC4234762.1"/>
    </source>
</evidence>
<protein>
    <submittedName>
        <fullName evidence="3">HlyD family efflux transporter periplasmic adaptor subunit</fullName>
    </submittedName>
</protein>
<evidence type="ECO:0000256" key="1">
    <source>
        <dbReference type="SAM" id="Coils"/>
    </source>
</evidence>
<keyword evidence="2" id="KW-0472">Membrane</keyword>
<proteinExistence type="predicted"/>
<name>A0ABS8H865_9SPHN</name>
<keyword evidence="2" id="KW-0812">Transmembrane</keyword>